<feature type="region of interest" description="Disordered" evidence="2">
    <location>
        <begin position="313"/>
        <end position="373"/>
    </location>
</feature>
<dbReference type="InParanoid" id="A0A0D2W0Q6"/>
<dbReference type="InterPro" id="IPR006608">
    <property type="entry name" value="CC2D1A/B_DM14"/>
</dbReference>
<evidence type="ECO:0000259" key="3">
    <source>
        <dbReference type="PROSITE" id="PS50004"/>
    </source>
</evidence>
<dbReference type="InterPro" id="IPR039725">
    <property type="entry name" value="CC2D1A/B"/>
</dbReference>
<feature type="compositionally biased region" description="Low complexity" evidence="2">
    <location>
        <begin position="66"/>
        <end position="84"/>
    </location>
</feature>
<proteinExistence type="inferred from homology"/>
<dbReference type="OMA" id="IMCRNTR"/>
<accession>A0A0D2W0Q6</accession>
<dbReference type="EMBL" id="KE346375">
    <property type="protein sequence ID" value="KJE97822.1"/>
    <property type="molecule type" value="Genomic_DNA"/>
</dbReference>
<gene>
    <name evidence="4" type="ORF">CAOG_007916</name>
</gene>
<comment type="similarity">
    <text evidence="1">Belongs to the CC2D1 family.</text>
</comment>
<dbReference type="InterPro" id="IPR035892">
    <property type="entry name" value="C2_domain_sf"/>
</dbReference>
<feature type="compositionally biased region" description="Low complexity" evidence="2">
    <location>
        <begin position="99"/>
        <end position="125"/>
    </location>
</feature>
<feature type="compositionally biased region" description="Low complexity" evidence="2">
    <location>
        <begin position="7"/>
        <end position="32"/>
    </location>
</feature>
<dbReference type="STRING" id="595528.A0A0D2W0Q6"/>
<dbReference type="GO" id="GO:0001227">
    <property type="term" value="F:DNA-binding transcription repressor activity, RNA polymerase II-specific"/>
    <property type="evidence" value="ECO:0007669"/>
    <property type="project" value="InterPro"/>
</dbReference>
<dbReference type="InterPro" id="IPR000008">
    <property type="entry name" value="C2_dom"/>
</dbReference>
<feature type="region of interest" description="Disordered" evidence="2">
    <location>
        <begin position="403"/>
        <end position="429"/>
    </location>
</feature>
<dbReference type="PhylomeDB" id="A0A0D2W0Q6"/>
<feature type="domain" description="C2" evidence="3">
    <location>
        <begin position="481"/>
        <end position="622"/>
    </location>
</feature>
<dbReference type="Gene3D" id="2.60.40.150">
    <property type="entry name" value="C2 domain"/>
    <property type="match status" value="1"/>
</dbReference>
<feature type="compositionally biased region" description="Acidic residues" evidence="2">
    <location>
        <begin position="133"/>
        <end position="151"/>
    </location>
</feature>
<dbReference type="Proteomes" id="UP000008743">
    <property type="component" value="Unassembled WGS sequence"/>
</dbReference>
<protein>
    <recommendedName>
        <fullName evidence="3">C2 domain-containing protein</fullName>
    </recommendedName>
</protein>
<name>A0A0D2W0Q6_CAPO3</name>
<sequence>MFGWGKSSPSPSPAASSSSAKNPRQSSSSRSGSNGGFGMGMMSDEDLERQMAAFGGGGGDDDDLNDPALEAELLALTGGNPTPAAGGGAGAASAKQRTPQKQQQPQHKQPSQQQKPSSQPSKSSSAAVNIPDLDIDEGDQDNVELTEDDLNDPSLLGELRDLGYESDPDDDDDDDDDDEDKAEEKEEPAKESAPATKAVVSPRPVAAPRPSSGPSARPASTSASPPPAAQQSAPRSLLDEPNEDKPAPPSVASPAQKLATFSARQKEYKMAALASKRNNQLDSARQLLLIANGMQPFIDRLAEGEDVELSCLPAAPSSTSAPPPAAVSAPAAAATAPQQSNKPVAQAQVATPAAASAPAPQKQTVAGAAAKPNPATTTARLTAAANAQYSAASATVARAAKASAAPSRESGLSTVAVSAGETSSGSPAEQSAMYDRVLAALDAQIAFCADINLPAEKTRFMQDKDIVVNSRLHNLPPPRFHYEEKQISYNRKFLELTASDFEVTVLKVRDVPLAAAGVTDESGLNLKVVCRIDYPKPGTETEFQQDEVSSIKGTRSPEFNQRVKFVTERKKSFERFTNRHGVHFTLVQQKKTIGLFSRDTTIGTAEVKVLDLQRLSEIAATAEFVCDRRKPTGAKIDCLIRLREPLLTPDRQVRRERWLILETSTGASKQAQPAKPAAAAAAAASAAAPAAKTPSTGSAAAKPAGNAAAAAASADDIEELEDLVNNPEYLYSNDVLEHEQEEVDKKLAALAAARKPAPEDLVDRKSSIDIKLQLLTISVQTGQLDVDTYISNLKAKLESDKQLALRAKRAGRLDLAMVVLGRIKIMKDELASGETAGDDDGPEARV</sequence>
<dbReference type="PANTHER" id="PTHR13076:SF9">
    <property type="entry name" value="COILED-COIL AND C2 DOMAIN-CONTAINING PROTEIN 1-LIKE"/>
    <property type="match status" value="1"/>
</dbReference>
<keyword evidence="5" id="KW-1185">Reference proteome</keyword>
<evidence type="ECO:0000256" key="2">
    <source>
        <dbReference type="SAM" id="MobiDB-lite"/>
    </source>
</evidence>
<organism evidence="4 5">
    <name type="scientific">Capsaspora owczarzaki (strain ATCC 30864)</name>
    <dbReference type="NCBI Taxonomy" id="595528"/>
    <lineage>
        <taxon>Eukaryota</taxon>
        <taxon>Filasterea</taxon>
        <taxon>Capsaspora</taxon>
    </lineage>
</organism>
<evidence type="ECO:0000256" key="1">
    <source>
        <dbReference type="ARBA" id="ARBA00010672"/>
    </source>
</evidence>
<dbReference type="RefSeq" id="XP_004343001.1">
    <property type="nucleotide sequence ID" value="XM_004342951.2"/>
</dbReference>
<feature type="compositionally biased region" description="Polar residues" evidence="2">
    <location>
        <begin position="410"/>
        <end position="429"/>
    </location>
</feature>
<feature type="region of interest" description="Disordered" evidence="2">
    <location>
        <begin position="1"/>
        <end position="260"/>
    </location>
</feature>
<feature type="compositionally biased region" description="Acidic residues" evidence="2">
    <location>
        <begin position="164"/>
        <end position="181"/>
    </location>
</feature>
<dbReference type="OrthoDB" id="19996at2759"/>
<reference evidence="5" key="1">
    <citation type="submission" date="2011-02" db="EMBL/GenBank/DDBJ databases">
        <title>The Genome Sequence of Capsaspora owczarzaki ATCC 30864.</title>
        <authorList>
            <person name="Russ C."/>
            <person name="Cuomo C."/>
            <person name="Burger G."/>
            <person name="Gray M.W."/>
            <person name="Holland P.W.H."/>
            <person name="King N."/>
            <person name="Lang F.B.F."/>
            <person name="Roger A.J."/>
            <person name="Ruiz-Trillo I."/>
            <person name="Young S.K."/>
            <person name="Zeng Q."/>
            <person name="Gargeya S."/>
            <person name="Alvarado L."/>
            <person name="Berlin A."/>
            <person name="Chapman S.B."/>
            <person name="Chen Z."/>
            <person name="Freedman E."/>
            <person name="Gellesch M."/>
            <person name="Goldberg J."/>
            <person name="Griggs A."/>
            <person name="Gujja S."/>
            <person name="Heilman E."/>
            <person name="Heiman D."/>
            <person name="Howarth C."/>
            <person name="Mehta T."/>
            <person name="Neiman D."/>
            <person name="Pearson M."/>
            <person name="Roberts A."/>
            <person name="Saif S."/>
            <person name="Shea T."/>
            <person name="Shenoy N."/>
            <person name="Sisk P."/>
            <person name="Stolte C."/>
            <person name="Sykes S."/>
            <person name="White J."/>
            <person name="Yandava C."/>
            <person name="Haas B."/>
            <person name="Nusbaum C."/>
            <person name="Birren B."/>
        </authorList>
    </citation>
    <scope>NUCLEOTIDE SEQUENCE</scope>
    <source>
        <strain evidence="5">ATCC 30864</strain>
    </source>
</reference>
<evidence type="ECO:0000313" key="4">
    <source>
        <dbReference type="EMBL" id="KJE97822.1"/>
    </source>
</evidence>
<evidence type="ECO:0000313" key="5">
    <source>
        <dbReference type="Proteomes" id="UP000008743"/>
    </source>
</evidence>
<dbReference type="PROSITE" id="PS50004">
    <property type="entry name" value="C2"/>
    <property type="match status" value="1"/>
</dbReference>
<dbReference type="eggNOG" id="KOG3837">
    <property type="taxonomic scope" value="Eukaryota"/>
</dbReference>
<dbReference type="AlphaFoldDB" id="A0A0D2W0Q6"/>
<feature type="compositionally biased region" description="Low complexity" evidence="2">
    <location>
        <begin position="191"/>
        <end position="236"/>
    </location>
</feature>
<dbReference type="PANTHER" id="PTHR13076">
    <property type="entry name" value="COILED-COIL AND C2 DOMAIN-CONTAINING PROTEIN 1-LIKE"/>
    <property type="match status" value="1"/>
</dbReference>
<dbReference type="SMART" id="SM00685">
    <property type="entry name" value="DM14"/>
    <property type="match status" value="1"/>
</dbReference>